<dbReference type="InterPro" id="IPR024747">
    <property type="entry name" value="Pyridox_Oxase-rel"/>
</dbReference>
<organism evidence="1 2">
    <name type="scientific">Bifidobacterium animalis subsp. lactis CNCM I-2494</name>
    <dbReference type="NCBI Taxonomy" id="1042403"/>
    <lineage>
        <taxon>Bacteria</taxon>
        <taxon>Bacillati</taxon>
        <taxon>Actinomycetota</taxon>
        <taxon>Actinomycetes</taxon>
        <taxon>Bifidobacteriales</taxon>
        <taxon>Bifidobacteriaceae</taxon>
        <taxon>Bifidobacterium</taxon>
    </lineage>
</organism>
<dbReference type="AlphaFoldDB" id="A0A806FUQ5"/>
<dbReference type="InterPro" id="IPR012349">
    <property type="entry name" value="Split_barrel_FMN-bd"/>
</dbReference>
<dbReference type="PANTHER" id="PTHR34071:SF2">
    <property type="entry name" value="FLAVIN-NUCLEOTIDE-BINDING PROTEIN"/>
    <property type="match status" value="1"/>
</dbReference>
<dbReference type="Proteomes" id="UP000008394">
    <property type="component" value="Chromosome"/>
</dbReference>
<name>A0A806FUQ5_BIFAN</name>
<gene>
    <name evidence="1" type="ORF">BALAC2494_00530</name>
</gene>
<evidence type="ECO:0000313" key="1">
    <source>
        <dbReference type="EMBL" id="AEK30062.1"/>
    </source>
</evidence>
<evidence type="ECO:0000313" key="2">
    <source>
        <dbReference type="Proteomes" id="UP000008394"/>
    </source>
</evidence>
<proteinExistence type="predicted"/>
<dbReference type="SUPFAM" id="SSF50475">
    <property type="entry name" value="FMN-binding split barrel"/>
    <property type="match status" value="1"/>
</dbReference>
<dbReference type="EMBL" id="CP002915">
    <property type="protein sequence ID" value="AEK30062.1"/>
    <property type="molecule type" value="Genomic_DNA"/>
</dbReference>
<protein>
    <submittedName>
        <fullName evidence="1">5-nitroimidazole antibiotic resistance protein</fullName>
    </submittedName>
</protein>
<dbReference type="Gene3D" id="2.30.110.10">
    <property type="entry name" value="Electron Transport, Fmn-binding Protein, Chain A"/>
    <property type="match status" value="1"/>
</dbReference>
<dbReference type="Pfam" id="PF12900">
    <property type="entry name" value="Pyridox_ox_2"/>
    <property type="match status" value="1"/>
</dbReference>
<accession>A0A806FUQ5</accession>
<sequence>MHPSTPEKPSTTRPMRRADREVRSFEEIIDILRNCTEVRVAYQDAQGLTIVPVNFAFVYNNDDSSHNLRLLMHSATQGRKIEAIHASGNALPVAFEMDCDSLIYTGRTPCATSTAYRSIIGTGVASLLNDEHEKIDALKLLMKQRTDMHNVELLPRQVSKVAVWQIISTEFTAKAHPLPSDMR</sequence>
<dbReference type="PANTHER" id="PTHR34071">
    <property type="entry name" value="5-NITROIMIDAZOLE ANTIBIOTICS RESISTANCE PROTEIN, NIMA-FAMILY-RELATED PROTEIN-RELATED"/>
    <property type="match status" value="1"/>
</dbReference>
<reference evidence="1 2" key="1">
    <citation type="journal article" date="2011" name="J. Bacteriol.">
        <title>Genome Sequence of the Probiotic Strain Bifidobacterium animalis subsp. lactis CNCM I-2494.</title>
        <authorList>
            <person name="Chervaux C."/>
            <person name="Grimaldi C."/>
            <person name="Bolotin A."/>
            <person name="Quinquis B."/>
            <person name="Legrain-Raspaud S."/>
            <person name="van Hylckama Vlieg J.E."/>
            <person name="Denariaz G."/>
            <person name="Smokvina T."/>
        </authorList>
    </citation>
    <scope>NUCLEOTIDE SEQUENCE [LARGE SCALE GENOMIC DNA]</scope>
    <source>
        <strain evidence="1 2">CNCM I-2494</strain>
    </source>
</reference>
<dbReference type="KEGG" id="bnm:BALAC2494_00530"/>